<protein>
    <recommendedName>
        <fullName evidence="2">Oxidoreductase acuF-like C2H2 type zinc-finger domain-containing protein</fullName>
    </recommendedName>
</protein>
<dbReference type="Pfam" id="PF26082">
    <property type="entry name" value="zf-C2H2_AcuF"/>
    <property type="match status" value="1"/>
</dbReference>
<dbReference type="AlphaFoldDB" id="A0AAD9AH48"/>
<name>A0AAD9AH48_9PEZI</name>
<feature type="region of interest" description="Disordered" evidence="1">
    <location>
        <begin position="453"/>
        <end position="507"/>
    </location>
</feature>
<keyword evidence="4" id="KW-1185">Reference proteome</keyword>
<feature type="compositionally biased region" description="Basic and acidic residues" evidence="1">
    <location>
        <begin position="127"/>
        <end position="137"/>
    </location>
</feature>
<reference evidence="3" key="1">
    <citation type="submission" date="2023-01" db="EMBL/GenBank/DDBJ databases">
        <title>Colletotrichum chrysophilum M932 genome sequence.</title>
        <authorList>
            <person name="Baroncelli R."/>
        </authorList>
    </citation>
    <scope>NUCLEOTIDE SEQUENCE</scope>
    <source>
        <strain evidence="3">M932</strain>
    </source>
</reference>
<gene>
    <name evidence="3" type="ORF">CCHR01_09836</name>
</gene>
<feature type="compositionally biased region" description="Polar residues" evidence="1">
    <location>
        <begin position="595"/>
        <end position="611"/>
    </location>
</feature>
<dbReference type="PANTHER" id="PTHR35391">
    <property type="entry name" value="C2H2-TYPE DOMAIN-CONTAINING PROTEIN-RELATED"/>
    <property type="match status" value="1"/>
</dbReference>
<dbReference type="EMBL" id="JAQOWY010000199">
    <property type="protein sequence ID" value="KAK1847557.1"/>
    <property type="molecule type" value="Genomic_DNA"/>
</dbReference>
<feature type="compositionally biased region" description="Basic and acidic residues" evidence="1">
    <location>
        <begin position="567"/>
        <end position="585"/>
    </location>
</feature>
<feature type="compositionally biased region" description="Basic and acidic residues" evidence="1">
    <location>
        <begin position="104"/>
        <end position="113"/>
    </location>
</feature>
<accession>A0AAD9AH48</accession>
<evidence type="ECO:0000256" key="1">
    <source>
        <dbReference type="SAM" id="MobiDB-lite"/>
    </source>
</evidence>
<feature type="region of interest" description="Disordered" evidence="1">
    <location>
        <begin position="544"/>
        <end position="659"/>
    </location>
</feature>
<evidence type="ECO:0000313" key="3">
    <source>
        <dbReference type="EMBL" id="KAK1847557.1"/>
    </source>
</evidence>
<evidence type="ECO:0000259" key="2">
    <source>
        <dbReference type="Pfam" id="PF26082"/>
    </source>
</evidence>
<organism evidence="3 4">
    <name type="scientific">Colletotrichum chrysophilum</name>
    <dbReference type="NCBI Taxonomy" id="1836956"/>
    <lineage>
        <taxon>Eukaryota</taxon>
        <taxon>Fungi</taxon>
        <taxon>Dikarya</taxon>
        <taxon>Ascomycota</taxon>
        <taxon>Pezizomycotina</taxon>
        <taxon>Sordariomycetes</taxon>
        <taxon>Hypocreomycetidae</taxon>
        <taxon>Glomerellales</taxon>
        <taxon>Glomerellaceae</taxon>
        <taxon>Colletotrichum</taxon>
        <taxon>Colletotrichum gloeosporioides species complex</taxon>
    </lineage>
</organism>
<feature type="domain" description="Oxidoreductase acuF-like C2H2 type zinc-finger" evidence="2">
    <location>
        <begin position="307"/>
        <end position="333"/>
    </location>
</feature>
<dbReference type="PANTHER" id="PTHR35391:SF7">
    <property type="entry name" value="C2H2-TYPE DOMAIN-CONTAINING PROTEIN"/>
    <property type="match status" value="1"/>
</dbReference>
<feature type="compositionally biased region" description="Polar residues" evidence="1">
    <location>
        <begin position="482"/>
        <end position="491"/>
    </location>
</feature>
<evidence type="ECO:0000313" key="4">
    <source>
        <dbReference type="Proteomes" id="UP001243330"/>
    </source>
</evidence>
<sequence>MSLGQLHAACDEQFRTLCESSDSSSELQAELLEEATRYGLWAGNVGAGHPGQWSLDYRLREASLYRNEVSRILQILQSQLQNMYELANGGQLSHQPLRQEPDIDRHTESEHSGSESSWGLSDTDSVDNQRNELKDESNSGGPDDVQKLLQSIRLAISILYKLPLRRPAPMDRLRHGTISEGSWSEGPDVNYVKDKFPNSRLPENVMIRLGKAITKRRQLLSYRRSHRDKLKNAAGWADGASQPGSQAMTKATTLHSDPMIPLQEIYEPTPSVADSAKTSIAASQATQEISLEVPPRPLDKGGQSATTFQCNYCQLTMHFASDSSWRRHVLDDLQPFVCTFSECDLDDSHIFDAEKDWFDHEVKVHRFEYFCNTTGHQKYGKAIGFQEHLKLDHSLDTETSQLALSVFKYPKGFAGGTCDFCLAPSNNLKRHVSRHLRQLALFAIPRDDYNMEDEDADEERGSSSKNAATSTQEDETTDTSSRVHSNTSESASGREARDLLARRNDADEGIEDRTQLLRIDSSPGNNVGDIEENLSSLSLKPNLAQSHIDGSGGTDTDMSEQGLLLKSEMDHPFESSRRSSGDSDFKGLIQPETGPLNTETLEIPSDTTLESETNKDAGKREKLPSIPEAYDIADASIISEKSSEQKSKDKKGDRKKYQRIVSFEPGHRGARSSQSSFPQDYSSSDRSAQAYFDLHRAHLSLKDEFAKLREELRGINAEYTALVYTVEVLGDDKEKLVREKRALWDENFKLRDELQILSKSAGSNAQAPIEGSI</sequence>
<dbReference type="InterPro" id="IPR058925">
    <property type="entry name" value="zf-C2H2_AcuF"/>
</dbReference>
<feature type="compositionally biased region" description="Basic and acidic residues" evidence="1">
    <location>
        <begin position="612"/>
        <end position="623"/>
    </location>
</feature>
<dbReference type="Proteomes" id="UP001243330">
    <property type="component" value="Unassembled WGS sequence"/>
</dbReference>
<proteinExistence type="predicted"/>
<feature type="compositionally biased region" description="Basic and acidic residues" evidence="1">
    <location>
        <begin position="641"/>
        <end position="652"/>
    </location>
</feature>
<feature type="region of interest" description="Disordered" evidence="1">
    <location>
        <begin position="104"/>
        <end position="145"/>
    </location>
</feature>
<comment type="caution">
    <text evidence="3">The sequence shown here is derived from an EMBL/GenBank/DDBJ whole genome shotgun (WGS) entry which is preliminary data.</text>
</comment>
<feature type="compositionally biased region" description="Basic and acidic residues" evidence="1">
    <location>
        <begin position="492"/>
        <end position="507"/>
    </location>
</feature>